<reference evidence="1" key="2">
    <citation type="submission" date="2021-05" db="EMBL/GenBank/DDBJ databases">
        <authorList>
            <person name="Pain A."/>
        </authorList>
    </citation>
    <scope>NUCLEOTIDE SEQUENCE</scope>
    <source>
        <strain evidence="1">1802A</strain>
    </source>
</reference>
<comment type="caution">
    <text evidence="1">The sequence shown here is derived from an EMBL/GenBank/DDBJ whole genome shotgun (WGS) entry which is preliminary data.</text>
</comment>
<proteinExistence type="predicted"/>
<reference evidence="1" key="1">
    <citation type="journal article" date="2014" name="Nucleic Acids Res.">
        <title>The evolutionary dynamics of variant antigen genes in Babesia reveal a history of genomic innovation underlying host-parasite interaction.</title>
        <authorList>
            <person name="Jackson A.P."/>
            <person name="Otto T.D."/>
            <person name="Darby A."/>
            <person name="Ramaprasad A."/>
            <person name="Xia D."/>
            <person name="Echaide I.E."/>
            <person name="Farber M."/>
            <person name="Gahlot S."/>
            <person name="Gamble J."/>
            <person name="Gupta D."/>
            <person name="Gupta Y."/>
            <person name="Jackson L."/>
            <person name="Malandrin L."/>
            <person name="Malas T.B."/>
            <person name="Moussa E."/>
            <person name="Nair M."/>
            <person name="Reid A.J."/>
            <person name="Sanders M."/>
            <person name="Sharma J."/>
            <person name="Tracey A."/>
            <person name="Quail M.A."/>
            <person name="Weir W."/>
            <person name="Wastling J.M."/>
            <person name="Hall N."/>
            <person name="Willadsen P."/>
            <person name="Lingelbach K."/>
            <person name="Shiels B."/>
            <person name="Tait A."/>
            <person name="Berriman M."/>
            <person name="Allred D.R."/>
            <person name="Pain A."/>
        </authorList>
    </citation>
    <scope>NUCLEOTIDE SEQUENCE</scope>
    <source>
        <strain evidence="1">1802A</strain>
    </source>
</reference>
<keyword evidence="2" id="KW-1185">Reference proteome</keyword>
<name>A0AAD9GCR0_BABDI</name>
<evidence type="ECO:0000313" key="1">
    <source>
        <dbReference type="EMBL" id="KAK1935925.1"/>
    </source>
</evidence>
<dbReference type="EMBL" id="JAHBMH010000044">
    <property type="protein sequence ID" value="KAK1935925.1"/>
    <property type="molecule type" value="Genomic_DNA"/>
</dbReference>
<protein>
    <submittedName>
        <fullName evidence="1">Secreted antigen 3</fullName>
    </submittedName>
</protein>
<dbReference type="AlphaFoldDB" id="A0AAD9GCR0"/>
<gene>
    <name evidence="1" type="ORF">X943_000412</name>
</gene>
<sequence length="440" mass="48631">MSETKACSDFPQPQDFKEILELLEKLSESVQATKNAGPKLLQDVKKYCKETDQFYKDSSSSNYLWNVFSGAKSIRSTILDMARTSGTYKNLDNDHGKHEDCIAEALKKCLPNAYAALYFLLFMGSQDLERTLQGGKWKDYACDGTDSTYGGGSKVDLYLWLNDRKGENTGLVKRGFSGLTLTNKKGSEVATQIKNIIKHDTPEALQKVLSYLLFSCEWDPSLLGHALCFLYKFCEKVMVYQSSSLLQGKLKGEDPKVNFENLNAVCIELQGHLLPFTDTSDSKLSAVCHENSELFDKLWDDEHFEDYVKWLKENLKNIIGALEKMSSEYSTWDSPHSFSMGLTAGPFKYGFVFKASWQASTSKSKLQDCISKLIDSDSGSLQKFISFLFNPSTPSSAGATAGGVVTGLLGTGGLGAGAAYATNAFGFQNFITGLLSSFLK</sequence>
<dbReference type="Proteomes" id="UP001195914">
    <property type="component" value="Unassembled WGS sequence"/>
</dbReference>
<evidence type="ECO:0000313" key="2">
    <source>
        <dbReference type="Proteomes" id="UP001195914"/>
    </source>
</evidence>
<accession>A0AAD9GCR0</accession>
<organism evidence="1 2">
    <name type="scientific">Babesia divergens</name>
    <dbReference type="NCBI Taxonomy" id="32595"/>
    <lineage>
        <taxon>Eukaryota</taxon>
        <taxon>Sar</taxon>
        <taxon>Alveolata</taxon>
        <taxon>Apicomplexa</taxon>
        <taxon>Aconoidasida</taxon>
        <taxon>Piroplasmida</taxon>
        <taxon>Babesiidae</taxon>
        <taxon>Babesia</taxon>
    </lineage>
</organism>